<evidence type="ECO:0000313" key="1">
    <source>
        <dbReference type="EMBL" id="MPM08356.1"/>
    </source>
</evidence>
<accession>A0A644WWR7</accession>
<dbReference type="AlphaFoldDB" id="A0A644WWR7"/>
<reference evidence="1" key="1">
    <citation type="submission" date="2019-08" db="EMBL/GenBank/DDBJ databases">
        <authorList>
            <person name="Kucharzyk K."/>
            <person name="Murdoch R.W."/>
            <person name="Higgins S."/>
            <person name="Loffler F."/>
        </authorList>
    </citation>
    <scope>NUCLEOTIDE SEQUENCE</scope>
</reference>
<organism evidence="1">
    <name type="scientific">bioreactor metagenome</name>
    <dbReference type="NCBI Taxonomy" id="1076179"/>
    <lineage>
        <taxon>unclassified sequences</taxon>
        <taxon>metagenomes</taxon>
        <taxon>ecological metagenomes</taxon>
    </lineage>
</organism>
<proteinExistence type="predicted"/>
<sequence length="156" mass="18314">MKIELLGSLSVKFYKSSKLSKLSDIDELSKKLDLFMTTRSYDDLVEMISVEIICAEPEMDSFYPILRPKYVSEKYKTIHSVLDIHLYKILMFNLRVDFESFYYSDKQEGLRIIAQAILKSLESLKYPVKLKKFDKLGFYNDMKTFFINEGLVDVNS</sequence>
<name>A0A644WWR7_9ZZZZ</name>
<protein>
    <submittedName>
        <fullName evidence="1">Uncharacterized protein</fullName>
    </submittedName>
</protein>
<comment type="caution">
    <text evidence="1">The sequence shown here is derived from an EMBL/GenBank/DDBJ whole genome shotgun (WGS) entry which is preliminary data.</text>
</comment>
<gene>
    <name evidence="1" type="ORF">SDC9_54668</name>
</gene>
<dbReference type="EMBL" id="VSSQ01001441">
    <property type="protein sequence ID" value="MPM08356.1"/>
    <property type="molecule type" value="Genomic_DNA"/>
</dbReference>